<dbReference type="RefSeq" id="WP_098467886.1">
    <property type="nucleotide sequence ID" value="NZ_PDJD01000001.1"/>
</dbReference>
<accession>A0A2A9CX98</accession>
<dbReference type="InterPro" id="IPR002550">
    <property type="entry name" value="CNNM"/>
</dbReference>
<keyword evidence="8 10" id="KW-0472">Membrane</keyword>
<proteinExistence type="inferred from homology"/>
<feature type="domain" description="CNNM transmembrane" evidence="14">
    <location>
        <begin position="4"/>
        <end position="202"/>
    </location>
</feature>
<evidence type="ECO:0000256" key="6">
    <source>
        <dbReference type="ARBA" id="ARBA00022989"/>
    </source>
</evidence>
<dbReference type="Gene3D" id="3.30.465.10">
    <property type="match status" value="1"/>
</dbReference>
<keyword evidence="5" id="KW-0677">Repeat</keyword>
<dbReference type="InterPro" id="IPR036318">
    <property type="entry name" value="FAD-bd_PCMH-like_sf"/>
</dbReference>
<dbReference type="Pfam" id="PF01595">
    <property type="entry name" value="CNNM"/>
    <property type="match status" value="1"/>
</dbReference>
<dbReference type="InterPro" id="IPR016169">
    <property type="entry name" value="FAD-bd_PCMH_sub2"/>
</dbReference>
<dbReference type="InterPro" id="IPR000644">
    <property type="entry name" value="CBS_dom"/>
</dbReference>
<evidence type="ECO:0000256" key="5">
    <source>
        <dbReference type="ARBA" id="ARBA00022737"/>
    </source>
</evidence>
<evidence type="ECO:0000256" key="9">
    <source>
        <dbReference type="PROSITE-ProRule" id="PRU00703"/>
    </source>
</evidence>
<comment type="caution">
    <text evidence="15">The sequence shown here is derived from an EMBL/GenBank/DDBJ whole genome shotgun (WGS) entry which is preliminary data.</text>
</comment>
<evidence type="ECO:0000313" key="16">
    <source>
        <dbReference type="Proteomes" id="UP000224915"/>
    </source>
</evidence>
<dbReference type="SUPFAM" id="SSF54631">
    <property type="entry name" value="CBS-domain pair"/>
    <property type="match status" value="1"/>
</dbReference>
<keyword evidence="16" id="KW-1185">Reference proteome</keyword>
<evidence type="ECO:0000256" key="1">
    <source>
        <dbReference type="ARBA" id="ARBA00004651"/>
    </source>
</evidence>
<dbReference type="GO" id="GO:0005886">
    <property type="term" value="C:plasma membrane"/>
    <property type="evidence" value="ECO:0007669"/>
    <property type="project" value="UniProtKB-SubCell"/>
</dbReference>
<dbReference type="PANTHER" id="PTHR43099:SF6">
    <property type="entry name" value="UPF0053 PROTEIN RV1842C"/>
    <property type="match status" value="1"/>
</dbReference>
<feature type="transmembrane region" description="Helical" evidence="12">
    <location>
        <begin position="63"/>
        <end position="83"/>
    </location>
</feature>
<dbReference type="PROSITE" id="PS51371">
    <property type="entry name" value="CBS"/>
    <property type="match status" value="2"/>
</dbReference>
<evidence type="ECO:0000256" key="2">
    <source>
        <dbReference type="ARBA" id="ARBA00006337"/>
    </source>
</evidence>
<evidence type="ECO:0000259" key="14">
    <source>
        <dbReference type="PROSITE" id="PS51846"/>
    </source>
</evidence>
<evidence type="ECO:0000313" key="15">
    <source>
        <dbReference type="EMBL" id="PFG18635.1"/>
    </source>
</evidence>
<dbReference type="PROSITE" id="PS51846">
    <property type="entry name" value="CNNM"/>
    <property type="match status" value="1"/>
</dbReference>
<dbReference type="SMART" id="SM01091">
    <property type="entry name" value="CorC_HlyC"/>
    <property type="match status" value="1"/>
</dbReference>
<evidence type="ECO:0000256" key="8">
    <source>
        <dbReference type="ARBA" id="ARBA00023136"/>
    </source>
</evidence>
<dbReference type="Gene3D" id="3.10.580.10">
    <property type="entry name" value="CBS-domain"/>
    <property type="match status" value="1"/>
</dbReference>
<feature type="transmembrane region" description="Helical" evidence="12">
    <location>
        <begin position="139"/>
        <end position="157"/>
    </location>
</feature>
<evidence type="ECO:0000259" key="13">
    <source>
        <dbReference type="PROSITE" id="PS51371"/>
    </source>
</evidence>
<feature type="compositionally biased region" description="Acidic residues" evidence="11">
    <location>
        <begin position="442"/>
        <end position="455"/>
    </location>
</feature>
<feature type="region of interest" description="Disordered" evidence="11">
    <location>
        <begin position="442"/>
        <end position="492"/>
    </location>
</feature>
<dbReference type="SMART" id="SM00116">
    <property type="entry name" value="CBS"/>
    <property type="match status" value="2"/>
</dbReference>
<dbReference type="InterPro" id="IPR005170">
    <property type="entry name" value="Transptr-assoc_dom"/>
</dbReference>
<dbReference type="Pfam" id="PF00571">
    <property type="entry name" value="CBS"/>
    <property type="match status" value="2"/>
</dbReference>
<dbReference type="EMBL" id="PDJD01000001">
    <property type="protein sequence ID" value="PFG18635.1"/>
    <property type="molecule type" value="Genomic_DNA"/>
</dbReference>
<dbReference type="InterPro" id="IPR051676">
    <property type="entry name" value="UPF0053_domain"/>
</dbReference>
<keyword evidence="6 10" id="KW-1133">Transmembrane helix</keyword>
<organism evidence="15 16">
    <name type="scientific">Serinibacter salmoneus</name>
    <dbReference type="NCBI Taxonomy" id="556530"/>
    <lineage>
        <taxon>Bacteria</taxon>
        <taxon>Bacillati</taxon>
        <taxon>Actinomycetota</taxon>
        <taxon>Actinomycetes</taxon>
        <taxon>Micrococcales</taxon>
        <taxon>Beutenbergiaceae</taxon>
        <taxon>Serinibacter</taxon>
    </lineage>
</organism>
<name>A0A2A9CX98_9MICO</name>
<dbReference type="Pfam" id="PF03471">
    <property type="entry name" value="CorC_HlyC"/>
    <property type="match status" value="1"/>
</dbReference>
<gene>
    <name evidence="15" type="ORF">ATL40_0178</name>
</gene>
<dbReference type="AlphaFoldDB" id="A0A2A9CX98"/>
<evidence type="ECO:0000256" key="4">
    <source>
        <dbReference type="ARBA" id="ARBA00022692"/>
    </source>
</evidence>
<feature type="domain" description="CBS" evidence="13">
    <location>
        <begin position="221"/>
        <end position="279"/>
    </location>
</feature>
<dbReference type="CDD" id="cd04590">
    <property type="entry name" value="CBS_pair_CorC_HlyC_assoc"/>
    <property type="match status" value="1"/>
</dbReference>
<dbReference type="SUPFAM" id="SSF56176">
    <property type="entry name" value="FAD-binding/transporter-associated domain-like"/>
    <property type="match status" value="1"/>
</dbReference>
<dbReference type="InterPro" id="IPR046342">
    <property type="entry name" value="CBS_dom_sf"/>
</dbReference>
<feature type="transmembrane region" description="Helical" evidence="12">
    <location>
        <begin position="95"/>
        <end position="119"/>
    </location>
</feature>
<reference evidence="15 16" key="1">
    <citation type="submission" date="2017-10" db="EMBL/GenBank/DDBJ databases">
        <title>Sequencing the genomes of 1000 actinobacteria strains.</title>
        <authorList>
            <person name="Klenk H.-P."/>
        </authorList>
    </citation>
    <scope>NUCLEOTIDE SEQUENCE [LARGE SCALE GENOMIC DNA]</scope>
    <source>
        <strain evidence="15 16">DSM 21801</strain>
    </source>
</reference>
<dbReference type="PANTHER" id="PTHR43099">
    <property type="entry name" value="UPF0053 PROTEIN YRKA"/>
    <property type="match status" value="1"/>
</dbReference>
<dbReference type="OrthoDB" id="110231at2"/>
<evidence type="ECO:0000256" key="7">
    <source>
        <dbReference type="ARBA" id="ARBA00023122"/>
    </source>
</evidence>
<dbReference type="InterPro" id="IPR044751">
    <property type="entry name" value="Ion_transp-like_CBS"/>
</dbReference>
<keyword evidence="3" id="KW-1003">Cell membrane</keyword>
<dbReference type="Proteomes" id="UP000224915">
    <property type="component" value="Unassembled WGS sequence"/>
</dbReference>
<protein>
    <submittedName>
        <fullName evidence="15">CBS domain containing-hemolysin-like protein</fullName>
    </submittedName>
</protein>
<feature type="transmembrane region" description="Helical" evidence="12">
    <location>
        <begin position="6"/>
        <end position="27"/>
    </location>
</feature>
<evidence type="ECO:0000256" key="3">
    <source>
        <dbReference type="ARBA" id="ARBA00022475"/>
    </source>
</evidence>
<evidence type="ECO:0000256" key="11">
    <source>
        <dbReference type="SAM" id="MobiDB-lite"/>
    </source>
</evidence>
<comment type="subcellular location">
    <subcellularLocation>
        <location evidence="1">Cell membrane</location>
        <topology evidence="1">Multi-pass membrane protein</topology>
    </subcellularLocation>
</comment>
<dbReference type="GO" id="GO:0050660">
    <property type="term" value="F:flavin adenine dinucleotide binding"/>
    <property type="evidence" value="ECO:0007669"/>
    <property type="project" value="InterPro"/>
</dbReference>
<evidence type="ECO:0000256" key="12">
    <source>
        <dbReference type="SAM" id="Phobius"/>
    </source>
</evidence>
<keyword evidence="4 10" id="KW-0812">Transmembrane</keyword>
<feature type="domain" description="CBS" evidence="13">
    <location>
        <begin position="282"/>
        <end position="339"/>
    </location>
</feature>
<evidence type="ECO:0000256" key="10">
    <source>
        <dbReference type="PROSITE-ProRule" id="PRU01193"/>
    </source>
</evidence>
<comment type="similarity">
    <text evidence="2">Belongs to the UPF0053 family.</text>
</comment>
<sequence length="492" mass="53604">MIATWLTLLGGIVAIAVIIAANGYFVAQEFAYMSVDRQALRARVAAGDKQAERALKVTGRTSFMLSGAQLGITVTGLLVGYVAEPLVGSSIGELLGLAGSAAWITAVVLAASTVVQMVFGELFPKNLAIANPTPLSRTLAASTLAYLKVFGWLITFFDKSANAFLRLLRVEPVHDIDSSATAEDLEQIIDDSTESGDLPKELSLLLDRILDFPDQDVEHAMIPRSLTDTVEPETSLREMRVLMSAGHTRYPVIAEREEPIGVVHMADVLPCASDDDRPVTEVMRDPLVVPTTMPLQSVLEQLFATKNELACVIDEWGGFVGVLTVEDLAEELIGEITDEHDPPEEDDLTPDGEDAWVIEGDVHLDEVERELGRDLPRGDYETVSGLLIDVLERLPEEGEQVRIDLPVEGSDLVEDDPVRYYLQVDILEIDRHVPAKVRVEMFEEPLEEEPEDDEVHDGAAHPGEESSPGSGGGSPSRAHADADPASEQEEER</sequence>
<keyword evidence="7 9" id="KW-0129">CBS domain</keyword>